<organism evidence="1">
    <name type="scientific">Escherichia coli</name>
    <dbReference type="NCBI Taxonomy" id="562"/>
    <lineage>
        <taxon>Bacteria</taxon>
        <taxon>Pseudomonadati</taxon>
        <taxon>Pseudomonadota</taxon>
        <taxon>Gammaproteobacteria</taxon>
        <taxon>Enterobacterales</taxon>
        <taxon>Enterobacteriaceae</taxon>
        <taxon>Escherichia</taxon>
    </lineage>
</organism>
<sequence>MTVPLLLFPFRKESLIPQQHTGRLQVLVVNTHCERRLFSATAQAAPNALARGMEM</sequence>
<gene>
    <name evidence="1" type="ORF">HJK51_004447</name>
</gene>
<evidence type="ECO:0000313" key="1">
    <source>
        <dbReference type="EMBL" id="HAI2705557.1"/>
    </source>
</evidence>
<protein>
    <submittedName>
        <fullName evidence="1">PilI type IV pilus biogenesis protein</fullName>
    </submittedName>
</protein>
<comment type="caution">
    <text evidence="1">The sequence shown here is derived from an EMBL/GenBank/DDBJ whole genome shotgun (WGS) entry which is preliminary data.</text>
</comment>
<name>A0A793GE92_ECOLX</name>
<reference evidence="1" key="2">
    <citation type="submission" date="2020-03" db="EMBL/GenBank/DDBJ databases">
        <authorList>
            <consortium name="NCBI Pathogen Detection Project"/>
        </authorList>
    </citation>
    <scope>NUCLEOTIDE SEQUENCE</scope>
    <source>
        <strain evidence="1">2015C-3883</strain>
    </source>
</reference>
<dbReference type="AlphaFoldDB" id="A0A793GE92"/>
<proteinExistence type="predicted"/>
<dbReference type="EMBL" id="DABDWO010000047">
    <property type="protein sequence ID" value="HAI2705557.1"/>
    <property type="molecule type" value="Genomic_DNA"/>
</dbReference>
<accession>A0A793GE92</accession>
<reference evidence="1" key="1">
    <citation type="journal article" date="2018" name="Genome Biol.">
        <title>SKESA: strategic k-mer extension for scrupulous assemblies.</title>
        <authorList>
            <person name="Souvorov A."/>
            <person name="Agarwala R."/>
            <person name="Lipman D.J."/>
        </authorList>
    </citation>
    <scope>NUCLEOTIDE SEQUENCE</scope>
    <source>
        <strain evidence="1">2015C-3883</strain>
    </source>
</reference>